<evidence type="ECO:0000313" key="3">
    <source>
        <dbReference type="Proteomes" id="UP000238220"/>
    </source>
</evidence>
<gene>
    <name evidence="2" type="ORF">C3942_00745</name>
</gene>
<dbReference type="GO" id="GO:0003677">
    <property type="term" value="F:DNA binding"/>
    <property type="evidence" value="ECO:0007669"/>
    <property type="project" value="InterPro"/>
</dbReference>
<sequence>MSKESGHIFEAKLRASGMKQAEFAVAMGVSAQTVVNWAKRGVSKGELIRAAKLLGCEPQELDAEYVDPIQTLKVNYQPLKPSAGSRAHQELRETFARYVAELSEADAAAVSQIIKGLGEKSAS</sequence>
<organism evidence="2 3">
    <name type="scientific">Solimonas fluminis</name>
    <dbReference type="NCBI Taxonomy" id="2086571"/>
    <lineage>
        <taxon>Bacteria</taxon>
        <taxon>Pseudomonadati</taxon>
        <taxon>Pseudomonadota</taxon>
        <taxon>Gammaproteobacteria</taxon>
        <taxon>Nevskiales</taxon>
        <taxon>Nevskiaceae</taxon>
        <taxon>Solimonas</taxon>
    </lineage>
</organism>
<dbReference type="EMBL" id="PSNW01000001">
    <property type="protein sequence ID" value="PPE75456.1"/>
    <property type="molecule type" value="Genomic_DNA"/>
</dbReference>
<dbReference type="Proteomes" id="UP000238220">
    <property type="component" value="Unassembled WGS sequence"/>
</dbReference>
<dbReference type="PROSITE" id="PS50943">
    <property type="entry name" value="HTH_CROC1"/>
    <property type="match status" value="1"/>
</dbReference>
<name>A0A2S5TKC7_9GAMM</name>
<protein>
    <recommendedName>
        <fullName evidence="1">HTH cro/C1-type domain-containing protein</fullName>
    </recommendedName>
</protein>
<dbReference type="OrthoDB" id="8613261at2"/>
<comment type="caution">
    <text evidence="2">The sequence shown here is derived from an EMBL/GenBank/DDBJ whole genome shotgun (WGS) entry which is preliminary data.</text>
</comment>
<dbReference type="Gene3D" id="1.10.260.40">
    <property type="entry name" value="lambda repressor-like DNA-binding domains"/>
    <property type="match status" value="1"/>
</dbReference>
<proteinExistence type="predicted"/>
<dbReference type="InterPro" id="IPR001387">
    <property type="entry name" value="Cro/C1-type_HTH"/>
</dbReference>
<dbReference type="SMART" id="SM00530">
    <property type="entry name" value="HTH_XRE"/>
    <property type="match status" value="1"/>
</dbReference>
<dbReference type="SUPFAM" id="SSF47413">
    <property type="entry name" value="lambda repressor-like DNA-binding domains"/>
    <property type="match status" value="1"/>
</dbReference>
<dbReference type="AlphaFoldDB" id="A0A2S5TKC7"/>
<dbReference type="InterPro" id="IPR010982">
    <property type="entry name" value="Lambda_DNA-bd_dom_sf"/>
</dbReference>
<keyword evidence="3" id="KW-1185">Reference proteome</keyword>
<dbReference type="RefSeq" id="WP_104228422.1">
    <property type="nucleotide sequence ID" value="NZ_PSNW01000001.1"/>
</dbReference>
<feature type="domain" description="HTH cro/C1-type" evidence="1">
    <location>
        <begin position="17"/>
        <end position="61"/>
    </location>
</feature>
<reference evidence="2 3" key="1">
    <citation type="submission" date="2018-02" db="EMBL/GenBank/DDBJ databases">
        <title>Genome sequencing of Solimonas sp. HR-BB.</title>
        <authorList>
            <person name="Lee Y."/>
            <person name="Jeon C.O."/>
        </authorList>
    </citation>
    <scope>NUCLEOTIDE SEQUENCE [LARGE SCALE GENOMIC DNA]</scope>
    <source>
        <strain evidence="2 3">HR-BB</strain>
    </source>
</reference>
<evidence type="ECO:0000259" key="1">
    <source>
        <dbReference type="PROSITE" id="PS50943"/>
    </source>
</evidence>
<dbReference type="CDD" id="cd00093">
    <property type="entry name" value="HTH_XRE"/>
    <property type="match status" value="1"/>
</dbReference>
<dbReference type="Pfam" id="PF01381">
    <property type="entry name" value="HTH_3"/>
    <property type="match status" value="1"/>
</dbReference>
<evidence type="ECO:0000313" key="2">
    <source>
        <dbReference type="EMBL" id="PPE75456.1"/>
    </source>
</evidence>
<accession>A0A2S5TKC7</accession>